<dbReference type="InParanoid" id="G0MY67"/>
<evidence type="ECO:0000313" key="3">
    <source>
        <dbReference type="Proteomes" id="UP000008068"/>
    </source>
</evidence>
<dbReference type="Proteomes" id="UP000008068">
    <property type="component" value="Unassembled WGS sequence"/>
</dbReference>
<accession>G0MY67</accession>
<dbReference type="eggNOG" id="ENOG502SRUM">
    <property type="taxonomic scope" value="Eukaryota"/>
</dbReference>
<dbReference type="OrthoDB" id="5837039at2759"/>
<name>G0MY67_CAEBE</name>
<dbReference type="STRING" id="135651.G0MY67"/>
<proteinExistence type="predicted"/>
<gene>
    <name evidence="2" type="ORF">CAEBREN_09737</name>
</gene>
<dbReference type="HOGENOM" id="CLU_1587953_0_0_1"/>
<evidence type="ECO:0000256" key="1">
    <source>
        <dbReference type="SAM" id="MobiDB-lite"/>
    </source>
</evidence>
<reference evidence="3" key="1">
    <citation type="submission" date="2011-07" db="EMBL/GenBank/DDBJ databases">
        <authorList>
            <consortium name="Caenorhabditis brenneri Sequencing and Analysis Consortium"/>
            <person name="Wilson R.K."/>
        </authorList>
    </citation>
    <scope>NUCLEOTIDE SEQUENCE [LARGE SCALE GENOMIC DNA]</scope>
    <source>
        <strain evidence="3">PB2801</strain>
    </source>
</reference>
<evidence type="ECO:0000313" key="2">
    <source>
        <dbReference type="EMBL" id="EGT47502.1"/>
    </source>
</evidence>
<dbReference type="EMBL" id="GL379820">
    <property type="protein sequence ID" value="EGT47502.1"/>
    <property type="molecule type" value="Genomic_DNA"/>
</dbReference>
<sequence>MFGLEKFESLSISTTSTDISAISLGVSNMSLSSNMGNKKIVPEKNFKVWRCVCAKRIPDDGRHCKCRAESCIDNSNVITKAFHNHPPNHHVAEIKFIKSQVLVAAFENPDHDAEDLVNQACMYFSEGVCFDNKESIKASIISARNKEGKPKKPRTNKFASADTEHPFF</sequence>
<organism evidence="3">
    <name type="scientific">Caenorhabditis brenneri</name>
    <name type="common">Nematode worm</name>
    <dbReference type="NCBI Taxonomy" id="135651"/>
    <lineage>
        <taxon>Eukaryota</taxon>
        <taxon>Metazoa</taxon>
        <taxon>Ecdysozoa</taxon>
        <taxon>Nematoda</taxon>
        <taxon>Chromadorea</taxon>
        <taxon>Rhabditida</taxon>
        <taxon>Rhabditina</taxon>
        <taxon>Rhabditomorpha</taxon>
        <taxon>Rhabditoidea</taxon>
        <taxon>Rhabditidae</taxon>
        <taxon>Peloderinae</taxon>
        <taxon>Caenorhabditis</taxon>
    </lineage>
</organism>
<dbReference type="AlphaFoldDB" id="G0MY67"/>
<feature type="region of interest" description="Disordered" evidence="1">
    <location>
        <begin position="144"/>
        <end position="168"/>
    </location>
</feature>
<evidence type="ECO:0008006" key="4">
    <source>
        <dbReference type="Google" id="ProtNLM"/>
    </source>
</evidence>
<keyword evidence="3" id="KW-1185">Reference proteome</keyword>
<protein>
    <recommendedName>
        <fullName evidence="4">FLYWCH-type domain-containing protein</fullName>
    </recommendedName>
</protein>